<proteinExistence type="predicted"/>
<dbReference type="Proteomes" id="UP000032266">
    <property type="component" value="Chromosome"/>
</dbReference>
<evidence type="ECO:0000256" key="3">
    <source>
        <dbReference type="ARBA" id="ARBA00022692"/>
    </source>
</evidence>
<evidence type="ECO:0000313" key="8">
    <source>
        <dbReference type="Proteomes" id="UP000032266"/>
    </source>
</evidence>
<name>A0A0C5VGL5_9GAMM</name>
<organism evidence="7 8">
    <name type="scientific">Gynuella sunshinyii YC6258</name>
    <dbReference type="NCBI Taxonomy" id="1445510"/>
    <lineage>
        <taxon>Bacteria</taxon>
        <taxon>Pseudomonadati</taxon>
        <taxon>Pseudomonadota</taxon>
        <taxon>Gammaproteobacteria</taxon>
        <taxon>Oceanospirillales</taxon>
        <taxon>Saccharospirillaceae</taxon>
        <taxon>Gynuella</taxon>
    </lineage>
</organism>
<dbReference type="PANTHER" id="PTHR30086:SF20">
    <property type="entry name" value="ARGININE EXPORTER PROTEIN ARGO-RELATED"/>
    <property type="match status" value="1"/>
</dbReference>
<dbReference type="OrthoDB" id="6292618at2"/>
<evidence type="ECO:0000256" key="4">
    <source>
        <dbReference type="ARBA" id="ARBA00022989"/>
    </source>
</evidence>
<dbReference type="EMBL" id="CP007142">
    <property type="protein sequence ID" value="AJQ92538.1"/>
    <property type="molecule type" value="Genomic_DNA"/>
</dbReference>
<keyword evidence="5 6" id="KW-0472">Membrane</keyword>
<dbReference type="AlphaFoldDB" id="A0A0C5VGL5"/>
<feature type="transmembrane region" description="Helical" evidence="6">
    <location>
        <begin position="6"/>
        <end position="27"/>
    </location>
</feature>
<dbReference type="RefSeq" id="WP_044615576.1">
    <property type="nucleotide sequence ID" value="NZ_CP007142.1"/>
</dbReference>
<feature type="transmembrane region" description="Helical" evidence="6">
    <location>
        <begin position="171"/>
        <end position="192"/>
    </location>
</feature>
<dbReference type="KEGG" id="gsn:YC6258_00488"/>
<evidence type="ECO:0000256" key="5">
    <source>
        <dbReference type="ARBA" id="ARBA00023136"/>
    </source>
</evidence>
<keyword evidence="3 6" id="KW-0812">Transmembrane</keyword>
<dbReference type="HOGENOM" id="CLU_079569_1_2_6"/>
<comment type="subcellular location">
    <subcellularLocation>
        <location evidence="1">Cell membrane</location>
        <topology evidence="1">Multi-pass membrane protein</topology>
    </subcellularLocation>
</comment>
<feature type="transmembrane region" description="Helical" evidence="6">
    <location>
        <begin position="67"/>
        <end position="84"/>
    </location>
</feature>
<protein>
    <submittedName>
        <fullName evidence="7">Putative threonine efflux protein</fullName>
    </submittedName>
</protein>
<reference evidence="7 8" key="1">
    <citation type="submission" date="2014-01" db="EMBL/GenBank/DDBJ databases">
        <title>Full genme sequencing of cellulolytic bacterium Gynuella sunshinyii YC6258T gen. nov., sp. nov.</title>
        <authorList>
            <person name="Khan H."/>
            <person name="Chung E.J."/>
            <person name="Chung Y.R."/>
        </authorList>
    </citation>
    <scope>NUCLEOTIDE SEQUENCE [LARGE SCALE GENOMIC DNA]</scope>
    <source>
        <strain evidence="7 8">YC6258</strain>
    </source>
</reference>
<feature type="transmembrane region" description="Helical" evidence="6">
    <location>
        <begin position="138"/>
        <end position="159"/>
    </location>
</feature>
<dbReference type="InterPro" id="IPR001123">
    <property type="entry name" value="LeuE-type"/>
</dbReference>
<feature type="transmembrane region" description="Helical" evidence="6">
    <location>
        <begin position="34"/>
        <end position="55"/>
    </location>
</feature>
<gene>
    <name evidence="7" type="ORF">YC6258_00488</name>
</gene>
<dbReference type="Pfam" id="PF01810">
    <property type="entry name" value="LysE"/>
    <property type="match status" value="1"/>
</dbReference>
<keyword evidence="8" id="KW-1185">Reference proteome</keyword>
<keyword evidence="2" id="KW-1003">Cell membrane</keyword>
<evidence type="ECO:0000313" key="7">
    <source>
        <dbReference type="EMBL" id="AJQ92538.1"/>
    </source>
</evidence>
<evidence type="ECO:0000256" key="1">
    <source>
        <dbReference type="ARBA" id="ARBA00004651"/>
    </source>
</evidence>
<keyword evidence="4 6" id="KW-1133">Transmembrane helix</keyword>
<dbReference type="STRING" id="1445510.YC6258_00488"/>
<evidence type="ECO:0000256" key="6">
    <source>
        <dbReference type="SAM" id="Phobius"/>
    </source>
</evidence>
<accession>A0A0C5VGL5</accession>
<dbReference type="PANTHER" id="PTHR30086">
    <property type="entry name" value="ARGININE EXPORTER PROTEIN ARGO"/>
    <property type="match status" value="1"/>
</dbReference>
<sequence length="197" mass="21721">MLEVFAYAFSIMYSPGPVNLLAFNAGLQGQIRSMIGFCAGVSTAMLMMFLVFGYSGAWLLGPTAQRYLALLGGAYMIYLAVKLLRANINLANRQGVADKPLHYLDGVWMQLLNPKGLMATLPIGTVQFPAEGISGIHILIWSVLLALFALGAPGGYSVLGAQMHRYIRPVFFRYLNLLMAVLLCYVAIKMVYQQWWG</sequence>
<dbReference type="GO" id="GO:0033228">
    <property type="term" value="P:cysteine export across plasma membrane"/>
    <property type="evidence" value="ECO:0007669"/>
    <property type="project" value="TreeGrafter"/>
</dbReference>
<evidence type="ECO:0000256" key="2">
    <source>
        <dbReference type="ARBA" id="ARBA00022475"/>
    </source>
</evidence>
<dbReference type="GO" id="GO:0005886">
    <property type="term" value="C:plasma membrane"/>
    <property type="evidence" value="ECO:0007669"/>
    <property type="project" value="UniProtKB-SubCell"/>
</dbReference>
<dbReference type="GO" id="GO:0015171">
    <property type="term" value="F:amino acid transmembrane transporter activity"/>
    <property type="evidence" value="ECO:0007669"/>
    <property type="project" value="TreeGrafter"/>
</dbReference>